<dbReference type="EMBL" id="NIVC01000201">
    <property type="protein sequence ID" value="PAA88126.1"/>
    <property type="molecule type" value="Genomic_DNA"/>
</dbReference>
<proteinExistence type="predicted"/>
<protein>
    <submittedName>
        <fullName evidence="1">Uncharacterized protein</fullName>
    </submittedName>
</protein>
<sequence>MDPAVLTDFAVSTTPVDRRPWTPLSLLACPQFPLSAGGDSLLGCGGGHLSSSVGFELPQQRSSLLSNSFAWGRCSVRIARRQKQQSVASAVASTNCLAAAVATQVSIWAASATADDSTKSAATAISAEQLARDREALTALATLLRQLSATDGAQLPRMALAQALLDVARRLLALDSMAQAAALLAADRGFEL</sequence>
<reference evidence="1 2" key="1">
    <citation type="submission" date="2017-06" db="EMBL/GenBank/DDBJ databases">
        <title>A platform for efficient transgenesis in Macrostomum lignano, a flatworm model organism for stem cell research.</title>
        <authorList>
            <person name="Berezikov E."/>
        </authorList>
    </citation>
    <scope>NUCLEOTIDE SEQUENCE [LARGE SCALE GENOMIC DNA]</scope>
    <source>
        <strain evidence="1">DV1</strain>
        <tissue evidence="1">Whole organism</tissue>
    </source>
</reference>
<dbReference type="Proteomes" id="UP000215902">
    <property type="component" value="Unassembled WGS sequence"/>
</dbReference>
<keyword evidence="2" id="KW-1185">Reference proteome</keyword>
<accession>A0A267GQ30</accession>
<organism evidence="1 2">
    <name type="scientific">Macrostomum lignano</name>
    <dbReference type="NCBI Taxonomy" id="282301"/>
    <lineage>
        <taxon>Eukaryota</taxon>
        <taxon>Metazoa</taxon>
        <taxon>Spiralia</taxon>
        <taxon>Lophotrochozoa</taxon>
        <taxon>Platyhelminthes</taxon>
        <taxon>Rhabditophora</taxon>
        <taxon>Macrostomorpha</taxon>
        <taxon>Macrostomida</taxon>
        <taxon>Macrostomidae</taxon>
        <taxon>Macrostomum</taxon>
    </lineage>
</organism>
<evidence type="ECO:0000313" key="2">
    <source>
        <dbReference type="Proteomes" id="UP000215902"/>
    </source>
</evidence>
<comment type="caution">
    <text evidence="1">The sequence shown here is derived from an EMBL/GenBank/DDBJ whole genome shotgun (WGS) entry which is preliminary data.</text>
</comment>
<name>A0A267GQ30_9PLAT</name>
<evidence type="ECO:0000313" key="1">
    <source>
        <dbReference type="EMBL" id="PAA88126.1"/>
    </source>
</evidence>
<dbReference type="AlphaFoldDB" id="A0A267GQ30"/>
<gene>
    <name evidence="1" type="ORF">BOX15_Mlig010367g1</name>
</gene>